<dbReference type="OrthoDB" id="6261872at2759"/>
<dbReference type="AlphaFoldDB" id="A0A0R3SGP8"/>
<sequence>MKDGDRVPQRICQTGRKTKRRVAYWDVDISIAVHVAVSQLNLLGLDWFGQLGLLNQPVFHDDFSLRNHTKPTLKLISNAQPVPLAALPLVDKELKRLEQSRVLIPVSY</sequence>
<organism evidence="3">
    <name type="scientific">Hymenolepis diminuta</name>
    <name type="common">Rat tapeworm</name>
    <dbReference type="NCBI Taxonomy" id="6216"/>
    <lineage>
        <taxon>Eukaryota</taxon>
        <taxon>Metazoa</taxon>
        <taxon>Spiralia</taxon>
        <taxon>Lophotrochozoa</taxon>
        <taxon>Platyhelminthes</taxon>
        <taxon>Cestoda</taxon>
        <taxon>Eucestoda</taxon>
        <taxon>Cyclophyllidea</taxon>
        <taxon>Hymenolepididae</taxon>
        <taxon>Hymenolepis</taxon>
    </lineage>
</organism>
<evidence type="ECO:0000313" key="2">
    <source>
        <dbReference type="Proteomes" id="UP000274504"/>
    </source>
</evidence>
<proteinExistence type="predicted"/>
<evidence type="ECO:0000313" key="3">
    <source>
        <dbReference type="WBParaSite" id="HDID_0000408901-mRNA-1"/>
    </source>
</evidence>
<accession>A0A0R3SGP8</accession>
<evidence type="ECO:0000313" key="1">
    <source>
        <dbReference type="EMBL" id="VDL43550.1"/>
    </source>
</evidence>
<dbReference type="Proteomes" id="UP000274504">
    <property type="component" value="Unassembled WGS sequence"/>
</dbReference>
<protein>
    <submittedName>
        <fullName evidence="3">Transposase</fullName>
    </submittedName>
</protein>
<reference evidence="3" key="1">
    <citation type="submission" date="2017-02" db="UniProtKB">
        <authorList>
            <consortium name="WormBaseParasite"/>
        </authorList>
    </citation>
    <scope>IDENTIFICATION</scope>
</reference>
<dbReference type="EMBL" id="UYSG01001432">
    <property type="protein sequence ID" value="VDL43550.1"/>
    <property type="molecule type" value="Genomic_DNA"/>
</dbReference>
<name>A0A0R3SGP8_HYMDI</name>
<reference evidence="1 2" key="2">
    <citation type="submission" date="2018-11" db="EMBL/GenBank/DDBJ databases">
        <authorList>
            <consortium name="Pathogen Informatics"/>
        </authorList>
    </citation>
    <scope>NUCLEOTIDE SEQUENCE [LARGE SCALE GENOMIC DNA]</scope>
</reference>
<dbReference type="WBParaSite" id="HDID_0000408901-mRNA-1">
    <property type="protein sequence ID" value="HDID_0000408901-mRNA-1"/>
    <property type="gene ID" value="HDID_0000408901"/>
</dbReference>
<gene>
    <name evidence="1" type="ORF">HDID_LOCUS4087</name>
</gene>